<evidence type="ECO:0000313" key="1">
    <source>
        <dbReference type="EMBL" id="MEJ5978650.1"/>
    </source>
</evidence>
<comment type="caution">
    <text evidence="1">The sequence shown here is derived from an EMBL/GenBank/DDBJ whole genome shotgun (WGS) entry which is preliminary data.</text>
</comment>
<keyword evidence="2" id="KW-1185">Reference proteome</keyword>
<name>A0ABU8S019_9SPHN</name>
<evidence type="ECO:0008006" key="3">
    <source>
        <dbReference type="Google" id="ProtNLM"/>
    </source>
</evidence>
<dbReference type="Proteomes" id="UP001361239">
    <property type="component" value="Unassembled WGS sequence"/>
</dbReference>
<dbReference type="RefSeq" id="WP_339588589.1">
    <property type="nucleotide sequence ID" value="NZ_JBBHJZ010000004.1"/>
</dbReference>
<accession>A0ABU8S019</accession>
<evidence type="ECO:0000313" key="2">
    <source>
        <dbReference type="Proteomes" id="UP001361239"/>
    </source>
</evidence>
<dbReference type="EMBL" id="JBBHJZ010000004">
    <property type="protein sequence ID" value="MEJ5978650.1"/>
    <property type="molecule type" value="Genomic_DNA"/>
</dbReference>
<protein>
    <recommendedName>
        <fullName evidence="3">Lipoprotein</fullName>
    </recommendedName>
</protein>
<organism evidence="1 2">
    <name type="scientific">Novosphingobium anseongense</name>
    <dbReference type="NCBI Taxonomy" id="3133436"/>
    <lineage>
        <taxon>Bacteria</taxon>
        <taxon>Pseudomonadati</taxon>
        <taxon>Pseudomonadota</taxon>
        <taxon>Alphaproteobacteria</taxon>
        <taxon>Sphingomonadales</taxon>
        <taxon>Sphingomonadaceae</taxon>
        <taxon>Novosphingobium</taxon>
    </lineage>
</organism>
<sequence>MSMVFALVLLGCADDGTACERLSAQPERYATRALCEAGQENALQSDAALSADYPTVVSRCLRNDAANAGGRGPGKR</sequence>
<proteinExistence type="predicted"/>
<gene>
    <name evidence="1" type="ORF">WG901_18500</name>
</gene>
<reference evidence="1 2" key="1">
    <citation type="submission" date="2024-03" db="EMBL/GenBank/DDBJ databases">
        <authorList>
            <person name="Jo J.-H."/>
        </authorList>
    </citation>
    <scope>NUCLEOTIDE SEQUENCE [LARGE SCALE GENOMIC DNA]</scope>
    <source>
        <strain evidence="1 2">PS1R-30</strain>
    </source>
</reference>